<proteinExistence type="predicted"/>
<organism evidence="2 3">
    <name type="scientific">Salipiger abyssi</name>
    <dbReference type="NCBI Taxonomy" id="1250539"/>
    <lineage>
        <taxon>Bacteria</taxon>
        <taxon>Pseudomonadati</taxon>
        <taxon>Pseudomonadota</taxon>
        <taxon>Alphaproteobacteria</taxon>
        <taxon>Rhodobacterales</taxon>
        <taxon>Roseobacteraceae</taxon>
        <taxon>Salipiger</taxon>
    </lineage>
</organism>
<accession>A0A1P8UTQ9</accession>
<keyword evidence="3" id="KW-1185">Reference proteome</keyword>
<gene>
    <name evidence="2" type="ORF">Ga0080574_TMP2453</name>
</gene>
<dbReference type="KEGG" id="paby:Ga0080574_TMP2453"/>
<evidence type="ECO:0000313" key="3">
    <source>
        <dbReference type="Proteomes" id="UP000187059"/>
    </source>
</evidence>
<reference evidence="2 3" key="1">
    <citation type="submission" date="2016-04" db="EMBL/GenBank/DDBJ databases">
        <title>Deep-sea bacteria in the southern Pacific.</title>
        <authorList>
            <person name="Tang K."/>
        </authorList>
    </citation>
    <scope>NUCLEOTIDE SEQUENCE [LARGE SCALE GENOMIC DNA]</scope>
    <source>
        <strain evidence="2 3">JLT2014</strain>
    </source>
</reference>
<evidence type="ECO:0000313" key="2">
    <source>
        <dbReference type="EMBL" id="APZ52787.1"/>
    </source>
</evidence>
<dbReference type="AlphaFoldDB" id="A0A1P8UTQ9"/>
<dbReference type="EMBL" id="CP015093">
    <property type="protein sequence ID" value="APZ52787.1"/>
    <property type="molecule type" value="Genomic_DNA"/>
</dbReference>
<sequence>MVADQGRRKATARNAHPSLSSGAFRNGHAGMRCVMVIFEVRLALFVNDLSQTATETRNIV</sequence>
<dbReference type="STRING" id="1250539.Ga0080574_TMP2453"/>
<dbReference type="Proteomes" id="UP000187059">
    <property type="component" value="Chromosome"/>
</dbReference>
<name>A0A1P8UTQ9_9RHOB</name>
<evidence type="ECO:0000256" key="1">
    <source>
        <dbReference type="SAM" id="MobiDB-lite"/>
    </source>
</evidence>
<feature type="region of interest" description="Disordered" evidence="1">
    <location>
        <begin position="1"/>
        <end position="26"/>
    </location>
</feature>
<protein>
    <submittedName>
        <fullName evidence="2">Uncharacterized protein</fullName>
    </submittedName>
</protein>